<dbReference type="VEuPathDB" id="FungiDB:SeMB42_g05683"/>
<gene>
    <name evidence="3" type="ORF">SeLEV6574_g04785</name>
    <name evidence="2" type="ORF">SeMB42_g05683</name>
</gene>
<feature type="region of interest" description="Disordered" evidence="1">
    <location>
        <begin position="172"/>
        <end position="198"/>
    </location>
</feature>
<feature type="compositionally biased region" description="Basic and acidic residues" evidence="1">
    <location>
        <begin position="187"/>
        <end position="197"/>
    </location>
</feature>
<comment type="caution">
    <text evidence="2">The sequence shown here is derived from an EMBL/GenBank/DDBJ whole genome shotgun (WGS) entry which is preliminary data.</text>
</comment>
<evidence type="ECO:0000313" key="4">
    <source>
        <dbReference type="Proteomes" id="UP000317494"/>
    </source>
</evidence>
<protein>
    <submittedName>
        <fullName evidence="2">Uncharacterized protein</fullName>
    </submittedName>
</protein>
<dbReference type="EMBL" id="QEAM01000203">
    <property type="protein sequence ID" value="TPX43970.1"/>
    <property type="molecule type" value="Genomic_DNA"/>
</dbReference>
<evidence type="ECO:0000313" key="5">
    <source>
        <dbReference type="Proteomes" id="UP000320475"/>
    </source>
</evidence>
<dbReference type="Proteomes" id="UP000320475">
    <property type="component" value="Unassembled WGS sequence"/>
</dbReference>
<accession>A0A507CPX5</accession>
<dbReference type="EMBL" id="QEAN01000281">
    <property type="protein sequence ID" value="TPX41189.1"/>
    <property type="molecule type" value="Genomic_DNA"/>
</dbReference>
<feature type="compositionally biased region" description="Acidic residues" evidence="1">
    <location>
        <begin position="172"/>
        <end position="186"/>
    </location>
</feature>
<reference evidence="4 5" key="1">
    <citation type="journal article" date="2019" name="Sci. Rep.">
        <title>Comparative genomics of chytrid fungi reveal insights into the obligate biotrophic and pathogenic lifestyle of Synchytrium endobioticum.</title>
        <authorList>
            <person name="van de Vossenberg B.T.L.H."/>
            <person name="Warris S."/>
            <person name="Nguyen H.D.T."/>
            <person name="van Gent-Pelzer M.P.E."/>
            <person name="Joly D.L."/>
            <person name="van de Geest H.C."/>
            <person name="Bonants P.J.M."/>
            <person name="Smith D.S."/>
            <person name="Levesque C.A."/>
            <person name="van der Lee T.A.J."/>
        </authorList>
    </citation>
    <scope>NUCLEOTIDE SEQUENCE [LARGE SCALE GENOMIC DNA]</scope>
    <source>
        <strain evidence="3 5">LEV6574</strain>
        <strain evidence="2 4">MB42</strain>
    </source>
</reference>
<feature type="region of interest" description="Disordered" evidence="1">
    <location>
        <begin position="394"/>
        <end position="434"/>
    </location>
</feature>
<keyword evidence="4" id="KW-1185">Reference proteome</keyword>
<dbReference type="Proteomes" id="UP000317494">
    <property type="component" value="Unassembled WGS sequence"/>
</dbReference>
<sequence length="434" mass="48805">MRRPFSTELEHLVSKSIKMLRRTERACVRAVEDGNGDDALLEKTLNFAEKAIGTQSDASSDDITVVWIQGPSVHFGNNDPRNKKYPLEEYENSGYQGITFIVKAIIYALEQIPADIGCKIFVDNSFIVHVLRLPEYRVPTPQVLEPLLERLKLRKGETRWYYNEAAMSDEEFGCDTDSSDDDDDLENPSRGRLDHSRTSRWLAGGDTAAVNAGRLRRFGVFSNSSATVLPPPYQAENVNFTTGNSNTITDIRLANELVPSLSRRAIANDINLIGVRTTSHAPEDTEEEAEEEEIDEDDEEVIDFEDDGIHEDDLMEESVREQERVALRLHLLDRRGNSAAIPMMDGHGLPGTLRGGGMPDWWEVNEGADEDGDEEGVDDEEWSPYLFSMALPPPGAHMPRLPLISPNWEPRSLDSESEQRVTRRPAREESPLLL</sequence>
<name>A0A507CPX5_9FUNG</name>
<organism evidence="2 4">
    <name type="scientific">Synchytrium endobioticum</name>
    <dbReference type="NCBI Taxonomy" id="286115"/>
    <lineage>
        <taxon>Eukaryota</taxon>
        <taxon>Fungi</taxon>
        <taxon>Fungi incertae sedis</taxon>
        <taxon>Chytridiomycota</taxon>
        <taxon>Chytridiomycota incertae sedis</taxon>
        <taxon>Chytridiomycetes</taxon>
        <taxon>Synchytriales</taxon>
        <taxon>Synchytriaceae</taxon>
        <taxon>Synchytrium</taxon>
    </lineage>
</organism>
<evidence type="ECO:0000256" key="1">
    <source>
        <dbReference type="SAM" id="MobiDB-lite"/>
    </source>
</evidence>
<evidence type="ECO:0000313" key="3">
    <source>
        <dbReference type="EMBL" id="TPX43970.1"/>
    </source>
</evidence>
<evidence type="ECO:0000313" key="2">
    <source>
        <dbReference type="EMBL" id="TPX41189.1"/>
    </source>
</evidence>
<feature type="compositionally biased region" description="Basic and acidic residues" evidence="1">
    <location>
        <begin position="411"/>
        <end position="434"/>
    </location>
</feature>
<feature type="compositionally biased region" description="Acidic residues" evidence="1">
    <location>
        <begin position="284"/>
        <end position="298"/>
    </location>
</feature>
<dbReference type="AlphaFoldDB" id="A0A507CPX5"/>
<feature type="region of interest" description="Disordered" evidence="1">
    <location>
        <begin position="278"/>
        <end position="298"/>
    </location>
</feature>
<proteinExistence type="predicted"/>